<comment type="catalytic activity">
    <reaction evidence="4">
        <text>N-acetyl-L-glutamate 5-semialdehyde + phosphate + NADP(+) = N-acetyl-L-glutamyl 5-phosphate + NADPH + H(+)</text>
        <dbReference type="Rhea" id="RHEA:21588"/>
        <dbReference type="ChEBI" id="CHEBI:15378"/>
        <dbReference type="ChEBI" id="CHEBI:29123"/>
        <dbReference type="ChEBI" id="CHEBI:43474"/>
        <dbReference type="ChEBI" id="CHEBI:57783"/>
        <dbReference type="ChEBI" id="CHEBI:57936"/>
        <dbReference type="ChEBI" id="CHEBI:58349"/>
        <dbReference type="EC" id="1.2.1.38"/>
    </reaction>
</comment>
<comment type="function">
    <text evidence="4">Catalyzes the NADPH-dependent reduction of N-acetyl-5-glutamyl phosphate to yield N-acetyl-L-glutamate 5-semialdehyde.</text>
</comment>
<dbReference type="UniPathway" id="UPA00068">
    <property type="reaction ID" value="UER00108"/>
</dbReference>
<proteinExistence type="inferred from homology"/>
<dbReference type="SUPFAM" id="SSF51735">
    <property type="entry name" value="NAD(P)-binding Rossmann-fold domains"/>
    <property type="match status" value="1"/>
</dbReference>
<comment type="subcellular location">
    <subcellularLocation>
        <location evidence="4">Cytoplasm</location>
    </subcellularLocation>
</comment>
<dbReference type="GO" id="GO:0051287">
    <property type="term" value="F:NAD binding"/>
    <property type="evidence" value="ECO:0007669"/>
    <property type="project" value="InterPro"/>
</dbReference>
<sequence length="348" mass="37162">MSDTRERVVRAGIVGANGYIGGELCRILLGHPHVELVAPVSRSLAGKRVDGVHPNLRGLTDLTFTAPDDAPDCDVLFLATPHRETMAMVSRWAGRAGVLIDLSADFRLRDPAVYRRYYGAEHTAPELLAEFVTGLPERHRKELVGADRISVPGCMATAAILALYPLAAAGLIAGRVSVDGRIGSSGSGSGAGPMNLHAERSGAMRVFAPLGHRHEAEVAQATGLDVTMGATGVEAVRGAQVVCRAPLATEVREPELRRVYRECYGDEPFVRIVAQRRGLYRLPEPKILSGSNFCDVGFALDAERGEVVAVGALDNLVKGAAGNAVQCLNIRQGWPERLGIEFPGLHPL</sequence>
<dbReference type="Pfam" id="PF22698">
    <property type="entry name" value="Semialdhyde_dhC_1"/>
    <property type="match status" value="1"/>
</dbReference>
<dbReference type="InterPro" id="IPR050085">
    <property type="entry name" value="AGPR"/>
</dbReference>
<keyword evidence="4" id="KW-0963">Cytoplasm</keyword>
<protein>
    <recommendedName>
        <fullName evidence="4">N-acetyl-gamma-glutamyl-phosphate reductase</fullName>
        <shortName evidence="4">AGPR</shortName>
        <ecNumber evidence="4">1.2.1.38</ecNumber>
    </recommendedName>
    <alternativeName>
        <fullName evidence="4">N-acetyl-glutamate semialdehyde dehydrogenase</fullName>
        <shortName evidence="4">NAGSA dehydrogenase</shortName>
    </alternativeName>
</protein>
<dbReference type="EC" id="1.2.1.38" evidence="4"/>
<accession>A0A561UCL8</accession>
<dbReference type="NCBIfam" id="TIGR01850">
    <property type="entry name" value="argC"/>
    <property type="match status" value="1"/>
</dbReference>
<dbReference type="InterPro" id="IPR000706">
    <property type="entry name" value="AGPR_type-1"/>
</dbReference>
<dbReference type="SMART" id="SM00859">
    <property type="entry name" value="Semialdhyde_dh"/>
    <property type="match status" value="1"/>
</dbReference>
<comment type="caution">
    <text evidence="6">The sequence shown here is derived from an EMBL/GenBank/DDBJ whole genome shotgun (WGS) entry which is preliminary data.</text>
</comment>
<feature type="domain" description="Semialdehyde dehydrogenase NAD-binding" evidence="5">
    <location>
        <begin position="10"/>
        <end position="146"/>
    </location>
</feature>
<reference evidence="6 7" key="1">
    <citation type="submission" date="2019-06" db="EMBL/GenBank/DDBJ databases">
        <title>Sequencing the genomes of 1000 actinobacteria strains.</title>
        <authorList>
            <person name="Klenk H.-P."/>
        </authorList>
    </citation>
    <scope>NUCLEOTIDE SEQUENCE [LARGE SCALE GENOMIC DNA]</scope>
    <source>
        <strain evidence="6 7">DSM 44826</strain>
    </source>
</reference>
<dbReference type="EMBL" id="VIWT01000001">
    <property type="protein sequence ID" value="TWF97095.1"/>
    <property type="molecule type" value="Genomic_DNA"/>
</dbReference>
<dbReference type="InterPro" id="IPR058924">
    <property type="entry name" value="AGPR_dimerisation_dom"/>
</dbReference>
<keyword evidence="3 4" id="KW-0560">Oxidoreductase</keyword>
<dbReference type="Proteomes" id="UP000317940">
    <property type="component" value="Unassembled WGS sequence"/>
</dbReference>
<evidence type="ECO:0000256" key="4">
    <source>
        <dbReference type="HAMAP-Rule" id="MF_00150"/>
    </source>
</evidence>
<keyword evidence="7" id="KW-1185">Reference proteome</keyword>
<dbReference type="CDD" id="cd23939">
    <property type="entry name" value="AGPR_1_C_LysY"/>
    <property type="match status" value="1"/>
</dbReference>
<evidence type="ECO:0000256" key="1">
    <source>
        <dbReference type="ARBA" id="ARBA00022605"/>
    </source>
</evidence>
<dbReference type="GO" id="GO:0006526">
    <property type="term" value="P:L-arginine biosynthetic process"/>
    <property type="evidence" value="ECO:0007669"/>
    <property type="project" value="UniProtKB-UniRule"/>
</dbReference>
<dbReference type="InterPro" id="IPR000534">
    <property type="entry name" value="Semialdehyde_DH_NAD-bd"/>
</dbReference>
<dbReference type="PANTHER" id="PTHR32338">
    <property type="entry name" value="N-ACETYL-GAMMA-GLUTAMYL-PHOSPHATE REDUCTASE, CHLOROPLASTIC-RELATED-RELATED"/>
    <property type="match status" value="1"/>
</dbReference>
<dbReference type="Gene3D" id="3.40.50.720">
    <property type="entry name" value="NAD(P)-binding Rossmann-like Domain"/>
    <property type="match status" value="1"/>
</dbReference>
<dbReference type="Pfam" id="PF01118">
    <property type="entry name" value="Semialdhyde_dh"/>
    <property type="match status" value="1"/>
</dbReference>
<evidence type="ECO:0000313" key="7">
    <source>
        <dbReference type="Proteomes" id="UP000317940"/>
    </source>
</evidence>
<dbReference type="GO" id="GO:0005737">
    <property type="term" value="C:cytoplasm"/>
    <property type="evidence" value="ECO:0007669"/>
    <property type="project" value="UniProtKB-SubCell"/>
</dbReference>
<keyword evidence="1 4" id="KW-0028">Amino-acid biosynthesis</keyword>
<dbReference type="GO" id="GO:0003942">
    <property type="term" value="F:N-acetyl-gamma-glutamyl-phosphate reductase activity"/>
    <property type="evidence" value="ECO:0007669"/>
    <property type="project" value="UniProtKB-UniRule"/>
</dbReference>
<keyword evidence="4" id="KW-0055">Arginine biosynthesis</keyword>
<dbReference type="InterPro" id="IPR036291">
    <property type="entry name" value="NAD(P)-bd_dom_sf"/>
</dbReference>
<evidence type="ECO:0000256" key="3">
    <source>
        <dbReference type="ARBA" id="ARBA00023002"/>
    </source>
</evidence>
<organism evidence="6 7">
    <name type="scientific">Kitasatospora viridis</name>
    <dbReference type="NCBI Taxonomy" id="281105"/>
    <lineage>
        <taxon>Bacteria</taxon>
        <taxon>Bacillati</taxon>
        <taxon>Actinomycetota</taxon>
        <taxon>Actinomycetes</taxon>
        <taxon>Kitasatosporales</taxon>
        <taxon>Streptomycetaceae</taxon>
        <taxon>Kitasatospora</taxon>
    </lineage>
</organism>
<evidence type="ECO:0000259" key="5">
    <source>
        <dbReference type="SMART" id="SM00859"/>
    </source>
</evidence>
<comment type="pathway">
    <text evidence="4">Amino-acid biosynthesis; L-arginine biosynthesis; N(2)-acetyl-L-ornithine from L-glutamate: step 3/4.</text>
</comment>
<dbReference type="HAMAP" id="MF_00150">
    <property type="entry name" value="ArgC_type1"/>
    <property type="match status" value="1"/>
</dbReference>
<gene>
    <name evidence="4" type="primary">argC</name>
    <name evidence="6" type="ORF">FHX73_11870</name>
</gene>
<name>A0A561UCL8_9ACTN</name>
<dbReference type="SUPFAM" id="SSF55347">
    <property type="entry name" value="Glyceraldehyde-3-phosphate dehydrogenase-like, C-terminal domain"/>
    <property type="match status" value="1"/>
</dbReference>
<evidence type="ECO:0000256" key="2">
    <source>
        <dbReference type="ARBA" id="ARBA00022857"/>
    </source>
</evidence>
<comment type="similarity">
    <text evidence="4">Belongs to the NAGSA dehydrogenase family. Type 1 subfamily.</text>
</comment>
<dbReference type="Gene3D" id="3.30.360.10">
    <property type="entry name" value="Dihydrodipicolinate Reductase, domain 2"/>
    <property type="match status" value="1"/>
</dbReference>
<dbReference type="PANTHER" id="PTHR32338:SF11">
    <property type="entry name" value="[LYSW]-L-2-AMINOADIPATE_[LYSW]-L-GLUTAMATE PHOSPHATE REDUCTASE-RELATED"/>
    <property type="match status" value="1"/>
</dbReference>
<keyword evidence="2 4" id="KW-0521">NADP</keyword>
<evidence type="ECO:0000313" key="6">
    <source>
        <dbReference type="EMBL" id="TWF97095.1"/>
    </source>
</evidence>
<dbReference type="AlphaFoldDB" id="A0A561UCL8"/>
<feature type="active site" evidence="4">
    <location>
        <position position="154"/>
    </location>
</feature>
<dbReference type="GO" id="GO:0070401">
    <property type="term" value="F:NADP+ binding"/>
    <property type="evidence" value="ECO:0007669"/>
    <property type="project" value="InterPro"/>
</dbReference>